<accession>A0ABM6FGX3</accession>
<protein>
    <submittedName>
        <fullName evidence="1">Uncharacterized protein</fullName>
    </submittedName>
</protein>
<keyword evidence="1" id="KW-0614">Plasmid</keyword>
<keyword evidence="2" id="KW-1185">Reference proteome</keyword>
<gene>
    <name evidence="1" type="ORF">BKK80_35025</name>
</gene>
<dbReference type="EMBL" id="CP017756">
    <property type="protein sequence ID" value="AOZ11167.1"/>
    <property type="molecule type" value="Genomic_DNA"/>
</dbReference>
<evidence type="ECO:0000313" key="2">
    <source>
        <dbReference type="Proteomes" id="UP000177515"/>
    </source>
</evidence>
<proteinExistence type="predicted"/>
<name>A0ABM6FGX3_9BURK</name>
<evidence type="ECO:0000313" key="1">
    <source>
        <dbReference type="EMBL" id="AOZ11167.1"/>
    </source>
</evidence>
<dbReference type="RefSeq" id="WP_071073781.1">
    <property type="nucleotide sequence ID" value="NZ_CP017756.1"/>
</dbReference>
<sequence>MPRKLHTIGQWINDHLASHGFRAEVTRNRCGREGAAVQRDGNRLVVYRNSELLLDHDAAATYRGNADVEQWLQSQLVSLQIQPRHLAA</sequence>
<reference evidence="1 2" key="1">
    <citation type="submission" date="2016-10" db="EMBL/GenBank/DDBJ databases">
        <title>Complete genome sequences of three Cupriavidus strains isolated from various Malaysian environments.</title>
        <authorList>
            <person name="Abdullah A.A.-A."/>
            <person name="Shafie N.A.H."/>
            <person name="Lau N.S."/>
        </authorList>
    </citation>
    <scope>NUCLEOTIDE SEQUENCE [LARGE SCALE GENOMIC DNA]</scope>
    <source>
        <strain evidence="1 2">USMAA1020</strain>
        <plasmid evidence="1 2">unnamed1</plasmid>
    </source>
</reference>
<organism evidence="1 2">
    <name type="scientific">Cupriavidus malaysiensis</name>
    <dbReference type="NCBI Taxonomy" id="367825"/>
    <lineage>
        <taxon>Bacteria</taxon>
        <taxon>Pseudomonadati</taxon>
        <taxon>Pseudomonadota</taxon>
        <taxon>Betaproteobacteria</taxon>
        <taxon>Burkholderiales</taxon>
        <taxon>Burkholderiaceae</taxon>
        <taxon>Cupriavidus</taxon>
    </lineage>
</organism>
<geneLocation type="plasmid" evidence="1 2">
    <name>unnamed1</name>
</geneLocation>
<dbReference type="Proteomes" id="UP000177515">
    <property type="component" value="Plasmid unnamed1"/>
</dbReference>